<dbReference type="AlphaFoldDB" id="A0A3N0GV84"/>
<feature type="chain" id="PRO_5018233279" evidence="1">
    <location>
        <begin position="33"/>
        <end position="170"/>
    </location>
</feature>
<dbReference type="EMBL" id="RJSF01000009">
    <property type="protein sequence ID" value="RNM16365.1"/>
    <property type="molecule type" value="Genomic_DNA"/>
</dbReference>
<gene>
    <name evidence="2" type="ORF">EFL26_05310</name>
</gene>
<keyword evidence="1" id="KW-0732">Signal</keyword>
<dbReference type="RefSeq" id="WP_123221861.1">
    <property type="nucleotide sequence ID" value="NZ_RJSF01000009.1"/>
</dbReference>
<feature type="signal peptide" evidence="1">
    <location>
        <begin position="1"/>
        <end position="32"/>
    </location>
</feature>
<organism evidence="2 3">
    <name type="scientific">Nocardioides pocheonensis</name>
    <dbReference type="NCBI Taxonomy" id="661485"/>
    <lineage>
        <taxon>Bacteria</taxon>
        <taxon>Bacillati</taxon>
        <taxon>Actinomycetota</taxon>
        <taxon>Actinomycetes</taxon>
        <taxon>Propionibacteriales</taxon>
        <taxon>Nocardioidaceae</taxon>
        <taxon>Nocardioides</taxon>
    </lineage>
</organism>
<evidence type="ECO:0000256" key="1">
    <source>
        <dbReference type="SAM" id="SignalP"/>
    </source>
</evidence>
<sequence>MNARIRRLSLAAAVSAALVASALTTTASGAGADSLAAVRHVTAKYHDVEAAVADGYVPISDCVAGPDGVMGFHYAKPALLGQPVDALHPALLLYVPGDEGLELAGVEYFHADADQDLSTDDDRPTLFGQPFDGPMEGHGGGMPRHYDLHVWIWKHNPAGMFAEFNPALSC</sequence>
<dbReference type="Proteomes" id="UP000279994">
    <property type="component" value="Unassembled WGS sequence"/>
</dbReference>
<reference evidence="2 3" key="1">
    <citation type="submission" date="2018-11" db="EMBL/GenBank/DDBJ databases">
        <authorList>
            <person name="Li F."/>
        </authorList>
    </citation>
    <scope>NUCLEOTIDE SEQUENCE [LARGE SCALE GENOMIC DNA]</scope>
    <source>
        <strain evidence="2 3">Gsoil 818</strain>
    </source>
</reference>
<protein>
    <submittedName>
        <fullName evidence="2">Uncharacterized protein</fullName>
    </submittedName>
</protein>
<evidence type="ECO:0000313" key="2">
    <source>
        <dbReference type="EMBL" id="RNM16365.1"/>
    </source>
</evidence>
<name>A0A3N0GV84_9ACTN</name>
<keyword evidence="3" id="KW-1185">Reference proteome</keyword>
<accession>A0A3N0GV84</accession>
<proteinExistence type="predicted"/>
<comment type="caution">
    <text evidence="2">The sequence shown here is derived from an EMBL/GenBank/DDBJ whole genome shotgun (WGS) entry which is preliminary data.</text>
</comment>
<dbReference type="OrthoDB" id="2449873at2"/>
<evidence type="ECO:0000313" key="3">
    <source>
        <dbReference type="Proteomes" id="UP000279994"/>
    </source>
</evidence>